<evidence type="ECO:0000313" key="4">
    <source>
        <dbReference type="EMBL" id="CAK0795850.1"/>
    </source>
</evidence>
<accession>A0ABN9PVR0</accession>
<evidence type="ECO:0000256" key="1">
    <source>
        <dbReference type="PROSITE-ProRule" id="PRU00175"/>
    </source>
</evidence>
<dbReference type="EMBL" id="CAUYUJ010001424">
    <property type="protein sequence ID" value="CAK0795850.1"/>
    <property type="molecule type" value="Genomic_DNA"/>
</dbReference>
<feature type="region of interest" description="Disordered" evidence="2">
    <location>
        <begin position="371"/>
        <end position="392"/>
    </location>
</feature>
<sequence length="392" mass="42173">MQKAPSQRQAWVQRILQAQSSRAPEEVEAARALAETARQREACARKCKAVRGLAVRSRALAAEGLRQMAEAEAPEEFAGVQERWRSAQQVSRARQMKKCKQLGKDPRPRTPRSRSRSASSSGSAGSAACVLRAASDSEEDAMAEAAGLVGASDANAMAATGEAGLALAPLPASSAPQPNSPCPAVVGGAREESAATDVQVLLQQLSVEPADAKECAAKFLLYEGYGEEVEGMRSTLLHFYEENKPTLPPAIVTDMDHLVRGIDSEDAMRIPDETREWFVYHMMRQAVQNNLKMASILDGMAKKLKFLAANHQVECPVCLEAFGEGVKGPETLGCCHKVCKDCWHHWAKVMRGQPFCPLCRHEKFLGTVAAQASAEPNSGQSSDGEGADADGE</sequence>
<dbReference type="SMART" id="SM00184">
    <property type="entry name" value="RING"/>
    <property type="match status" value="1"/>
</dbReference>
<feature type="region of interest" description="Disordered" evidence="2">
    <location>
        <begin position="69"/>
        <end position="124"/>
    </location>
</feature>
<dbReference type="PROSITE" id="PS50089">
    <property type="entry name" value="ZF_RING_2"/>
    <property type="match status" value="1"/>
</dbReference>
<protein>
    <recommendedName>
        <fullName evidence="3">RING-type domain-containing protein</fullName>
    </recommendedName>
</protein>
<keyword evidence="1" id="KW-0863">Zinc-finger</keyword>
<dbReference type="SUPFAM" id="SSF57850">
    <property type="entry name" value="RING/U-box"/>
    <property type="match status" value="1"/>
</dbReference>
<dbReference type="InterPro" id="IPR013083">
    <property type="entry name" value="Znf_RING/FYVE/PHD"/>
</dbReference>
<dbReference type="Gene3D" id="3.30.40.10">
    <property type="entry name" value="Zinc/RING finger domain, C3HC4 (zinc finger)"/>
    <property type="match status" value="1"/>
</dbReference>
<proteinExistence type="predicted"/>
<reference evidence="4" key="1">
    <citation type="submission" date="2023-10" db="EMBL/GenBank/DDBJ databases">
        <authorList>
            <person name="Chen Y."/>
            <person name="Shah S."/>
            <person name="Dougan E. K."/>
            <person name="Thang M."/>
            <person name="Chan C."/>
        </authorList>
    </citation>
    <scope>NUCLEOTIDE SEQUENCE [LARGE SCALE GENOMIC DNA]</scope>
</reference>
<gene>
    <name evidence="4" type="ORF">PCOR1329_LOCUS5398</name>
</gene>
<feature type="compositionally biased region" description="Polar residues" evidence="2">
    <location>
        <begin position="374"/>
        <end position="383"/>
    </location>
</feature>
<evidence type="ECO:0000256" key="2">
    <source>
        <dbReference type="SAM" id="MobiDB-lite"/>
    </source>
</evidence>
<feature type="domain" description="RING-type" evidence="3">
    <location>
        <begin position="315"/>
        <end position="360"/>
    </location>
</feature>
<comment type="caution">
    <text evidence="4">The sequence shown here is derived from an EMBL/GenBank/DDBJ whole genome shotgun (WGS) entry which is preliminary data.</text>
</comment>
<dbReference type="Proteomes" id="UP001189429">
    <property type="component" value="Unassembled WGS sequence"/>
</dbReference>
<keyword evidence="1" id="KW-0479">Metal-binding</keyword>
<name>A0ABN9PVR0_9DINO</name>
<evidence type="ECO:0000259" key="3">
    <source>
        <dbReference type="PROSITE" id="PS50089"/>
    </source>
</evidence>
<dbReference type="InterPro" id="IPR001841">
    <property type="entry name" value="Znf_RING"/>
</dbReference>
<dbReference type="Pfam" id="PF13639">
    <property type="entry name" value="zf-RING_2"/>
    <property type="match status" value="1"/>
</dbReference>
<evidence type="ECO:0000313" key="5">
    <source>
        <dbReference type="Proteomes" id="UP001189429"/>
    </source>
</evidence>
<keyword evidence="1" id="KW-0862">Zinc</keyword>
<organism evidence="4 5">
    <name type="scientific">Prorocentrum cordatum</name>
    <dbReference type="NCBI Taxonomy" id="2364126"/>
    <lineage>
        <taxon>Eukaryota</taxon>
        <taxon>Sar</taxon>
        <taxon>Alveolata</taxon>
        <taxon>Dinophyceae</taxon>
        <taxon>Prorocentrales</taxon>
        <taxon>Prorocentraceae</taxon>
        <taxon>Prorocentrum</taxon>
    </lineage>
</organism>
<keyword evidence="5" id="KW-1185">Reference proteome</keyword>